<keyword evidence="3" id="KW-1185">Reference proteome</keyword>
<dbReference type="InParanoid" id="Q55G07"/>
<dbReference type="dictyBase" id="DDB_G0268376"/>
<gene>
    <name evidence="2" type="ORF">DDB_G0268376</name>
</gene>
<dbReference type="KEGG" id="ddi:DDB_G0268376"/>
<feature type="transmembrane region" description="Helical" evidence="1">
    <location>
        <begin position="7"/>
        <end position="28"/>
    </location>
</feature>
<organism evidence="2 3">
    <name type="scientific">Dictyostelium discoideum</name>
    <name type="common">Social amoeba</name>
    <dbReference type="NCBI Taxonomy" id="44689"/>
    <lineage>
        <taxon>Eukaryota</taxon>
        <taxon>Amoebozoa</taxon>
        <taxon>Evosea</taxon>
        <taxon>Eumycetozoa</taxon>
        <taxon>Dictyostelia</taxon>
        <taxon>Dictyosteliales</taxon>
        <taxon>Dictyosteliaceae</taxon>
        <taxon>Dictyostelium</taxon>
    </lineage>
</organism>
<name>Q55G07_DICDI</name>
<keyword evidence="1" id="KW-1133">Transmembrane helix</keyword>
<dbReference type="Proteomes" id="UP000002195">
    <property type="component" value="Unassembled WGS sequence"/>
</dbReference>
<evidence type="ECO:0000313" key="2">
    <source>
        <dbReference type="EMBL" id="EAL73641.1"/>
    </source>
</evidence>
<reference evidence="2 3" key="1">
    <citation type="journal article" date="2005" name="Nature">
        <title>The genome of the social amoeba Dictyostelium discoideum.</title>
        <authorList>
            <consortium name="The Dictyostelium discoideum Sequencing Consortium"/>
            <person name="Eichinger L."/>
            <person name="Pachebat J.A."/>
            <person name="Glockner G."/>
            <person name="Rajandream M.A."/>
            <person name="Sucgang R."/>
            <person name="Berriman M."/>
            <person name="Song J."/>
            <person name="Olsen R."/>
            <person name="Szafranski K."/>
            <person name="Xu Q."/>
            <person name="Tunggal B."/>
            <person name="Kummerfeld S."/>
            <person name="Madera M."/>
            <person name="Konfortov B.A."/>
            <person name="Rivero F."/>
            <person name="Bankier A.T."/>
            <person name="Lehmann R."/>
            <person name="Hamlin N."/>
            <person name="Davies R."/>
            <person name="Gaudet P."/>
            <person name="Fey P."/>
            <person name="Pilcher K."/>
            <person name="Chen G."/>
            <person name="Saunders D."/>
            <person name="Sodergren E."/>
            <person name="Davis P."/>
            <person name="Kerhornou A."/>
            <person name="Nie X."/>
            <person name="Hall N."/>
            <person name="Anjard C."/>
            <person name="Hemphill L."/>
            <person name="Bason N."/>
            <person name="Farbrother P."/>
            <person name="Desany B."/>
            <person name="Just E."/>
            <person name="Morio T."/>
            <person name="Rost R."/>
            <person name="Churcher C."/>
            <person name="Cooper J."/>
            <person name="Haydock S."/>
            <person name="van Driessche N."/>
            <person name="Cronin A."/>
            <person name="Goodhead I."/>
            <person name="Muzny D."/>
            <person name="Mourier T."/>
            <person name="Pain A."/>
            <person name="Lu M."/>
            <person name="Harper D."/>
            <person name="Lindsay R."/>
            <person name="Hauser H."/>
            <person name="James K."/>
            <person name="Quiles M."/>
            <person name="Madan Babu M."/>
            <person name="Saito T."/>
            <person name="Buchrieser C."/>
            <person name="Wardroper A."/>
            <person name="Felder M."/>
            <person name="Thangavelu M."/>
            <person name="Johnson D."/>
            <person name="Knights A."/>
            <person name="Loulseged H."/>
            <person name="Mungall K."/>
            <person name="Oliver K."/>
            <person name="Price C."/>
            <person name="Quail M.A."/>
            <person name="Urushihara H."/>
            <person name="Hernandez J."/>
            <person name="Rabbinowitsch E."/>
            <person name="Steffen D."/>
            <person name="Sanders M."/>
            <person name="Ma J."/>
            <person name="Kohara Y."/>
            <person name="Sharp S."/>
            <person name="Simmonds M."/>
            <person name="Spiegler S."/>
            <person name="Tivey A."/>
            <person name="Sugano S."/>
            <person name="White B."/>
            <person name="Walker D."/>
            <person name="Woodward J."/>
            <person name="Winckler T."/>
            <person name="Tanaka Y."/>
            <person name="Shaulsky G."/>
            <person name="Schleicher M."/>
            <person name="Weinstock G."/>
            <person name="Rosenthal A."/>
            <person name="Cox E.C."/>
            <person name="Chisholm R.L."/>
            <person name="Gibbs R."/>
            <person name="Loomis W.F."/>
            <person name="Platzer M."/>
            <person name="Kay R.R."/>
            <person name="Williams J."/>
            <person name="Dear P.H."/>
            <person name="Noegel A.A."/>
            <person name="Barrell B."/>
            <person name="Kuspa A."/>
        </authorList>
    </citation>
    <scope>NUCLEOTIDE SEQUENCE [LARGE SCALE GENOMIC DNA]</scope>
    <source>
        <strain evidence="2 3">AX4</strain>
    </source>
</reference>
<dbReference type="VEuPathDB" id="AmoebaDB:DDB_G0268376"/>
<dbReference type="GeneID" id="8616185"/>
<dbReference type="RefSeq" id="XP_647376.1">
    <property type="nucleotide sequence ID" value="XM_642284.1"/>
</dbReference>
<comment type="caution">
    <text evidence="2">The sequence shown here is derived from an EMBL/GenBank/DDBJ whole genome shotgun (WGS) entry which is preliminary data.</text>
</comment>
<dbReference type="EMBL" id="AAFI02000003">
    <property type="protein sequence ID" value="EAL73641.1"/>
    <property type="molecule type" value="Genomic_DNA"/>
</dbReference>
<dbReference type="PhylomeDB" id="Q55G07"/>
<dbReference type="FunCoup" id="Q55G07">
    <property type="interactions" value="877"/>
</dbReference>
<dbReference type="PANTHER" id="PTHR36197:SF2">
    <property type="entry name" value="LRAT DOMAIN-CONTAINING PROTEIN-RELATED"/>
    <property type="match status" value="1"/>
</dbReference>
<sequence length="246" mass="28857">MVSKKKAFLVYVFYFFYMIILQLFKILFLRMIPQFQEEEEEGFKTKLFIKNEKKRNDIYILIHSPKLCGSLSLSKKFEEIVNIDSGHYSILIDIEGETENSKNPIGIECHLINEKKGTGLNSINLILKQRFKNQYPTSTKKAILVGKLNEQFERRGQYFNYLENSFQSFIESKLGDHHHHSNSPSSSTKNNNNNNNEFINCHTFAKYLIEEKFKLKWPLNINMVEDEYPFLSSLTNAQKEAELISC</sequence>
<dbReference type="HOGENOM" id="CLU_112677_0_0_1"/>
<dbReference type="PaxDb" id="44689-DDB0202171"/>
<dbReference type="AlphaFoldDB" id="Q55G07"/>
<accession>Q55G07</accession>
<keyword evidence="1" id="KW-0812">Transmembrane</keyword>
<keyword evidence="1" id="KW-0472">Membrane</keyword>
<protein>
    <submittedName>
        <fullName evidence="2">Uncharacterized protein</fullName>
    </submittedName>
</protein>
<proteinExistence type="predicted"/>
<evidence type="ECO:0000313" key="3">
    <source>
        <dbReference type="Proteomes" id="UP000002195"/>
    </source>
</evidence>
<evidence type="ECO:0000256" key="1">
    <source>
        <dbReference type="SAM" id="Phobius"/>
    </source>
</evidence>
<dbReference type="PANTHER" id="PTHR36197">
    <property type="entry name" value="LRAT DOMAIN-CONTAINING PROTEIN-RELATED"/>
    <property type="match status" value="1"/>
</dbReference>